<organism evidence="1 2">
    <name type="scientific">Rickettsiella grylli</name>
    <dbReference type="NCBI Taxonomy" id="59196"/>
    <lineage>
        <taxon>Bacteria</taxon>
        <taxon>Pseudomonadati</taxon>
        <taxon>Pseudomonadota</taxon>
        <taxon>Gammaproteobacteria</taxon>
        <taxon>Legionellales</taxon>
        <taxon>Coxiellaceae</taxon>
        <taxon>Rickettsiella</taxon>
    </lineage>
</organism>
<gene>
    <name evidence="1" type="ORF">RICGR_1020</name>
</gene>
<dbReference type="Proteomes" id="UP000054075">
    <property type="component" value="Unassembled WGS sequence"/>
</dbReference>
<sequence>MDEAIYLKKVELVSSKTLFYFFQCKPFRYGIRLNAEIYPELAFTERKLKETLYQACALTKKAQ</sequence>
<dbReference type="AlphaFoldDB" id="A8PNJ4"/>
<dbReference type="EMBL" id="AAQJ02000001">
    <property type="protein sequence ID" value="EDP45956.1"/>
    <property type="molecule type" value="Genomic_DNA"/>
</dbReference>
<comment type="caution">
    <text evidence="1">The sequence shown here is derived from an EMBL/GenBank/DDBJ whole genome shotgun (WGS) entry which is preliminary data.</text>
</comment>
<evidence type="ECO:0000313" key="2">
    <source>
        <dbReference type="Proteomes" id="UP000054075"/>
    </source>
</evidence>
<reference evidence="1" key="2">
    <citation type="submission" date="2007-10" db="EMBL/GenBank/DDBJ databases">
        <authorList>
            <person name="Myers G.S."/>
        </authorList>
    </citation>
    <scope>NUCLEOTIDE SEQUENCE [LARGE SCALE GENOMIC DNA]</scope>
</reference>
<accession>A8PNJ4</accession>
<reference evidence="1" key="1">
    <citation type="submission" date="2006-04" db="EMBL/GenBank/DDBJ databases">
        <authorList>
            <person name="Seshadri R."/>
            <person name="Federici B.A."/>
        </authorList>
    </citation>
    <scope>NUCLEOTIDE SEQUENCE [LARGE SCALE GENOMIC DNA]</scope>
</reference>
<evidence type="ECO:0000313" key="1">
    <source>
        <dbReference type="EMBL" id="EDP45956.1"/>
    </source>
</evidence>
<protein>
    <submittedName>
        <fullName evidence="1">Uncharacterized protein</fullName>
    </submittedName>
</protein>
<proteinExistence type="predicted"/>
<keyword evidence="2" id="KW-1185">Reference proteome</keyword>
<name>A8PNJ4_9COXI</name>